<dbReference type="Proteomes" id="UP001358586">
    <property type="component" value="Chromosome 12"/>
</dbReference>
<evidence type="ECO:0000313" key="1">
    <source>
        <dbReference type="EMBL" id="KAK5777835.1"/>
    </source>
</evidence>
<reference evidence="1 2" key="1">
    <citation type="submission" date="2023-03" db="EMBL/GenBank/DDBJ databases">
        <title>WGS of Gossypium arboreum.</title>
        <authorList>
            <person name="Yu D."/>
        </authorList>
    </citation>
    <scope>NUCLEOTIDE SEQUENCE [LARGE SCALE GENOMIC DNA]</scope>
    <source>
        <tissue evidence="1">Leaf</tissue>
    </source>
</reference>
<dbReference type="EMBL" id="JARKNE010000012">
    <property type="protein sequence ID" value="KAK5777835.1"/>
    <property type="molecule type" value="Genomic_DNA"/>
</dbReference>
<comment type="caution">
    <text evidence="1">The sequence shown here is derived from an EMBL/GenBank/DDBJ whole genome shotgun (WGS) entry which is preliminary data.</text>
</comment>
<evidence type="ECO:0000313" key="2">
    <source>
        <dbReference type="Proteomes" id="UP001358586"/>
    </source>
</evidence>
<sequence>MATHMHQRVAVLPREKPKQYIFTYGRSNSSTWLPSEVSNDTCHTRSMVEPLCNLWEIPSRKRAQDGTFTLVPLSIASNDKITCMRIISQAFKFTKPRNGKEDSFNIAKAYLNFLNWTLSSPAKSTYTSGSYLGN</sequence>
<keyword evidence="2" id="KW-1185">Reference proteome</keyword>
<protein>
    <submittedName>
        <fullName evidence="1">Uncharacterized protein</fullName>
    </submittedName>
</protein>
<proteinExistence type="predicted"/>
<accession>A0ABR0MV19</accession>
<name>A0ABR0MV19_GOSAR</name>
<gene>
    <name evidence="1" type="ORF">PVK06_045802</name>
</gene>
<organism evidence="1 2">
    <name type="scientific">Gossypium arboreum</name>
    <name type="common">Tree cotton</name>
    <name type="synonym">Gossypium nanking</name>
    <dbReference type="NCBI Taxonomy" id="29729"/>
    <lineage>
        <taxon>Eukaryota</taxon>
        <taxon>Viridiplantae</taxon>
        <taxon>Streptophyta</taxon>
        <taxon>Embryophyta</taxon>
        <taxon>Tracheophyta</taxon>
        <taxon>Spermatophyta</taxon>
        <taxon>Magnoliopsida</taxon>
        <taxon>eudicotyledons</taxon>
        <taxon>Gunneridae</taxon>
        <taxon>Pentapetalae</taxon>
        <taxon>rosids</taxon>
        <taxon>malvids</taxon>
        <taxon>Malvales</taxon>
        <taxon>Malvaceae</taxon>
        <taxon>Malvoideae</taxon>
        <taxon>Gossypium</taxon>
    </lineage>
</organism>